<dbReference type="InterPro" id="IPR031745">
    <property type="entry name" value="Vps53_C"/>
</dbReference>
<dbReference type="InterPro" id="IPR038260">
    <property type="entry name" value="Vps53_C_sf"/>
</dbReference>
<dbReference type="Pfam" id="PF16854">
    <property type="entry name" value="VPS53_C"/>
    <property type="match status" value="1"/>
</dbReference>
<dbReference type="Pfam" id="PF04100">
    <property type="entry name" value="Vps53_N"/>
    <property type="match status" value="1"/>
</dbReference>
<dbReference type="GO" id="GO:0010008">
    <property type="term" value="C:endosome membrane"/>
    <property type="evidence" value="ECO:0007669"/>
    <property type="project" value="UniProtKB-SubCell"/>
</dbReference>
<dbReference type="PANTHER" id="PTHR12820">
    <property type="entry name" value="VACUOLAR SORTING PROTEIN 53"/>
    <property type="match status" value="1"/>
</dbReference>
<dbReference type="EMBL" id="HG316455">
    <property type="protein sequence ID" value="CDF88404.1"/>
    <property type="molecule type" value="Genomic_DNA"/>
</dbReference>
<feature type="compositionally biased region" description="Polar residues" evidence="7">
    <location>
        <begin position="794"/>
        <end position="803"/>
    </location>
</feature>
<sequence length="824" mass="94542">MISDSIDYDPFEDITSTLSAKDSLGEIDQLICATRQYKLQLTAEIEQTEKAKLDATENVTETKFDFDKVFREIDETKHFSSTTQSTISQLTEGISHLDNAKRNLTQCMTLFQNLKILTDSYFQCKELIRRNAYKEMASSYKIMCSLAENTFKPHKSVDDINKLLASISRLKAETFDKIKHSYSRVLSGKAAESEALEAELREGACDILDSDSSDRAQIIDICLKKLLSEIGEIFRVDDEAGSLENLSRRYIFFKKILNSFNSKYARYFLPEWQMSLKLTSAFYKMTAKDLEILLKKEFQDKNASIDLFMGALQATLDFEKYIDVRFSNKMQETKLSVYFEPYLSLWVSHQDKMMNDKLLSYMGSGDLSTTLGDSLVVPSSADLFRTYRTVLTQTFELIENNTNNGILVALANFFTKWLIAYSNRILKPLVLPDNEEIQNKEEAIKYTVTMINTVDYCSVTVGQLEDKLAELSPDPEKISQNFAAVKDSYDGLLAKGNSILLHRILALDLAFVAREFNNIDWARVVVENYSRYMVTLKEILCFNTNSDQKSTLQLILSQFNRDVYSWNFLDKVIDLITQDFTGYIIRLLQPMPPFATLSNTRKFDSAKVTNIGEQLLLDTELLKEIFHSLPGSVSDEVNSTQTTAYKRVQKHIDTNLTQILQFIKVLMTPLSSVDDYHEAYKKLTNDNTSSSVWAYLLTLKGIPWDLTLWKQHWSAFDMDRDLENGSDGNNDLFIFKWNTKLITQFEFNMLRIQEPLWAKFIKDDLQIKPPSRTISKIRVPSKPYQSPPLKGPEQPQSPQNSLGSPLANVRNMVTNNKFFDRSGQ</sequence>
<organism evidence="10 11">
    <name type="scientific">Zygosaccharomyces bailii (strain CLIB 213 / ATCC 58445 / CBS 680 / BCRC 21525 / NBRC 1098 / NCYC 1416 / NRRL Y-2227)</name>
    <dbReference type="NCBI Taxonomy" id="1333698"/>
    <lineage>
        <taxon>Eukaryota</taxon>
        <taxon>Fungi</taxon>
        <taxon>Dikarya</taxon>
        <taxon>Ascomycota</taxon>
        <taxon>Saccharomycotina</taxon>
        <taxon>Saccharomycetes</taxon>
        <taxon>Saccharomycetales</taxon>
        <taxon>Saccharomycetaceae</taxon>
        <taxon>Zygosaccharomyces</taxon>
    </lineage>
</organism>
<keyword evidence="4" id="KW-0967">Endosome</keyword>
<evidence type="ECO:0000313" key="10">
    <source>
        <dbReference type="EMBL" id="CDF88404.1"/>
    </source>
</evidence>
<dbReference type="Gene3D" id="1.10.357.110">
    <property type="entry name" value="Vacuolar protein sorting-associated protein 53, C-terminus"/>
    <property type="match status" value="1"/>
</dbReference>
<reference evidence="11" key="1">
    <citation type="journal article" date="2013" name="Genome Announc.">
        <title>Genome sequence of the food spoilage yeast Zygosaccharomyces bailii CLIB 213(T).</title>
        <authorList>
            <person name="Galeote V."/>
            <person name="Bigey F."/>
            <person name="Devillers H."/>
            <person name="Neuveglise C."/>
            <person name="Dequin S."/>
        </authorList>
    </citation>
    <scope>NUCLEOTIDE SEQUENCE [LARGE SCALE GENOMIC DNA]</scope>
    <source>
        <strain evidence="11">CLIB 213 / ATCC 58445 / CBS 680 / CCRC 21525 / NBRC 1098 / NCYC 1416 / NRRL Y-2227</strain>
    </source>
</reference>
<dbReference type="GO" id="GO:0005829">
    <property type="term" value="C:cytosol"/>
    <property type="evidence" value="ECO:0007669"/>
    <property type="project" value="GOC"/>
</dbReference>
<evidence type="ECO:0000256" key="3">
    <source>
        <dbReference type="ARBA" id="ARBA00008628"/>
    </source>
</evidence>
<name>A0A8J2X777_ZYGB2</name>
<evidence type="ECO:0000313" key="11">
    <source>
        <dbReference type="Proteomes" id="UP000019375"/>
    </source>
</evidence>
<accession>A0A8J2X777</accession>
<proteinExistence type="inferred from homology"/>
<dbReference type="GO" id="GO:0000938">
    <property type="term" value="C:GARP complex"/>
    <property type="evidence" value="ECO:0007669"/>
    <property type="project" value="InterPro"/>
</dbReference>
<comment type="subcellular location">
    <subcellularLocation>
        <location evidence="2">Endosome membrane</location>
        <topology evidence="2">Peripheral membrane protein</topology>
    </subcellularLocation>
    <subcellularLocation>
        <location evidence="1">Golgi apparatus</location>
        <location evidence="1">trans-Golgi network membrane</location>
        <topology evidence="1">Peripheral membrane protein</topology>
    </subcellularLocation>
</comment>
<dbReference type="PANTHER" id="PTHR12820:SF0">
    <property type="entry name" value="VACUOLAR PROTEIN SORTING-ASSOCIATED PROTEIN 53 HOMOLOG"/>
    <property type="match status" value="1"/>
</dbReference>
<dbReference type="InterPro" id="IPR007234">
    <property type="entry name" value="Vps53_N"/>
</dbReference>
<keyword evidence="6" id="KW-0472">Membrane</keyword>
<keyword evidence="11" id="KW-1185">Reference proteome</keyword>
<evidence type="ECO:0000256" key="1">
    <source>
        <dbReference type="ARBA" id="ARBA00004150"/>
    </source>
</evidence>
<evidence type="ECO:0000256" key="4">
    <source>
        <dbReference type="ARBA" id="ARBA00022753"/>
    </source>
</evidence>
<feature type="domain" description="Vps53 C-terminal" evidence="9">
    <location>
        <begin position="613"/>
        <end position="702"/>
    </location>
</feature>
<dbReference type="InterPro" id="IPR039766">
    <property type="entry name" value="Vps53"/>
</dbReference>
<evidence type="ECO:0000256" key="2">
    <source>
        <dbReference type="ARBA" id="ARBA00004481"/>
    </source>
</evidence>
<evidence type="ECO:0000256" key="5">
    <source>
        <dbReference type="ARBA" id="ARBA00023034"/>
    </source>
</evidence>
<dbReference type="OrthoDB" id="10261632at2759"/>
<evidence type="ECO:0000259" key="9">
    <source>
        <dbReference type="Pfam" id="PF16854"/>
    </source>
</evidence>
<protein>
    <submittedName>
        <fullName evidence="10">BN860_09450g1_1</fullName>
    </submittedName>
</protein>
<keyword evidence="5" id="KW-0333">Golgi apparatus</keyword>
<gene>
    <name evidence="10" type="ORF">BN860_09450g</name>
</gene>
<feature type="region of interest" description="Disordered" evidence="7">
    <location>
        <begin position="776"/>
        <end position="808"/>
    </location>
</feature>
<dbReference type="GO" id="GO:0042147">
    <property type="term" value="P:retrograde transport, endosome to Golgi"/>
    <property type="evidence" value="ECO:0007669"/>
    <property type="project" value="InterPro"/>
</dbReference>
<evidence type="ECO:0000256" key="6">
    <source>
        <dbReference type="ARBA" id="ARBA00023136"/>
    </source>
</evidence>
<feature type="domain" description="Vps53 N-terminal" evidence="8">
    <location>
        <begin position="7"/>
        <end position="362"/>
    </location>
</feature>
<dbReference type="AlphaFoldDB" id="A0A8J2X777"/>
<dbReference type="Proteomes" id="UP000019375">
    <property type="component" value="Unassembled WGS sequence"/>
</dbReference>
<comment type="similarity">
    <text evidence="3">Belongs to the VPS53 family.</text>
</comment>
<evidence type="ECO:0000259" key="8">
    <source>
        <dbReference type="Pfam" id="PF04100"/>
    </source>
</evidence>
<evidence type="ECO:0000256" key="7">
    <source>
        <dbReference type="SAM" id="MobiDB-lite"/>
    </source>
</evidence>